<reference evidence="5 6" key="1">
    <citation type="submission" date="2019-02" db="EMBL/GenBank/DDBJ databases">
        <title>Deep-cultivation of Planctomycetes and their phenomic and genomic characterization uncovers novel biology.</title>
        <authorList>
            <person name="Wiegand S."/>
            <person name="Jogler M."/>
            <person name="Boedeker C."/>
            <person name="Pinto D."/>
            <person name="Vollmers J."/>
            <person name="Rivas-Marin E."/>
            <person name="Kohn T."/>
            <person name="Peeters S.H."/>
            <person name="Heuer A."/>
            <person name="Rast P."/>
            <person name="Oberbeckmann S."/>
            <person name="Bunk B."/>
            <person name="Jeske O."/>
            <person name="Meyerdierks A."/>
            <person name="Storesund J.E."/>
            <person name="Kallscheuer N."/>
            <person name="Luecker S."/>
            <person name="Lage O.M."/>
            <person name="Pohl T."/>
            <person name="Merkel B.J."/>
            <person name="Hornburger P."/>
            <person name="Mueller R.-W."/>
            <person name="Bruemmer F."/>
            <person name="Labrenz M."/>
            <person name="Spormann A.M."/>
            <person name="Op den Camp H."/>
            <person name="Overmann J."/>
            <person name="Amann R."/>
            <person name="Jetten M.S.M."/>
            <person name="Mascher T."/>
            <person name="Medema M.H."/>
            <person name="Devos D.P."/>
            <person name="Kaster A.-K."/>
            <person name="Ovreas L."/>
            <person name="Rohde M."/>
            <person name="Galperin M.Y."/>
            <person name="Jogler C."/>
        </authorList>
    </citation>
    <scope>NUCLEOTIDE SEQUENCE [LARGE SCALE GENOMIC DNA]</scope>
    <source>
        <strain evidence="5 6">Q31a</strain>
    </source>
</reference>
<dbReference type="Gene3D" id="3.40.50.2000">
    <property type="entry name" value="Glycogen Phosphorylase B"/>
    <property type="match status" value="2"/>
</dbReference>
<dbReference type="PANTHER" id="PTHR12526">
    <property type="entry name" value="GLYCOSYLTRANSFERASE"/>
    <property type="match status" value="1"/>
</dbReference>
<organism evidence="5 6">
    <name type="scientific">Aureliella helgolandensis</name>
    <dbReference type="NCBI Taxonomy" id="2527968"/>
    <lineage>
        <taxon>Bacteria</taxon>
        <taxon>Pseudomonadati</taxon>
        <taxon>Planctomycetota</taxon>
        <taxon>Planctomycetia</taxon>
        <taxon>Pirellulales</taxon>
        <taxon>Pirellulaceae</taxon>
        <taxon>Aureliella</taxon>
    </lineage>
</organism>
<proteinExistence type="predicted"/>
<evidence type="ECO:0000313" key="5">
    <source>
        <dbReference type="EMBL" id="QDV26821.1"/>
    </source>
</evidence>
<evidence type="ECO:0000256" key="1">
    <source>
        <dbReference type="ARBA" id="ARBA00022676"/>
    </source>
</evidence>
<dbReference type="PANTHER" id="PTHR12526:SF510">
    <property type="entry name" value="D-INOSITOL 3-PHOSPHATE GLYCOSYLTRANSFERASE"/>
    <property type="match status" value="1"/>
</dbReference>
<dbReference type="Proteomes" id="UP000318017">
    <property type="component" value="Chromosome"/>
</dbReference>
<dbReference type="GO" id="GO:0102710">
    <property type="term" value="F:D-inositol-3-phosphate glycosyltransferase activity"/>
    <property type="evidence" value="ECO:0007669"/>
    <property type="project" value="UniProtKB-EC"/>
</dbReference>
<dbReference type="Pfam" id="PF13439">
    <property type="entry name" value="Glyco_transf_4"/>
    <property type="match status" value="1"/>
</dbReference>
<dbReference type="Pfam" id="PF00534">
    <property type="entry name" value="Glycos_transf_1"/>
    <property type="match status" value="1"/>
</dbReference>
<keyword evidence="2 5" id="KW-0808">Transferase</keyword>
<name>A0A518GDZ8_9BACT</name>
<feature type="domain" description="Glycosyltransferase subfamily 4-like N-terminal" evidence="4">
    <location>
        <begin position="48"/>
        <end position="168"/>
    </location>
</feature>
<evidence type="ECO:0000313" key="6">
    <source>
        <dbReference type="Proteomes" id="UP000318017"/>
    </source>
</evidence>
<dbReference type="EC" id="2.4.1.250" evidence="5"/>
<dbReference type="KEGG" id="ahel:Q31a_52000"/>
<gene>
    <name evidence="5" type="primary">mshA_3</name>
    <name evidence="5" type="ORF">Q31a_52000</name>
</gene>
<dbReference type="AlphaFoldDB" id="A0A518GDZ8"/>
<evidence type="ECO:0000259" key="4">
    <source>
        <dbReference type="Pfam" id="PF13439"/>
    </source>
</evidence>
<keyword evidence="1 5" id="KW-0328">Glycosyltransferase</keyword>
<feature type="domain" description="Glycosyl transferase family 1" evidence="3">
    <location>
        <begin position="177"/>
        <end position="334"/>
    </location>
</feature>
<dbReference type="EMBL" id="CP036298">
    <property type="protein sequence ID" value="QDV26821.1"/>
    <property type="molecule type" value="Genomic_DNA"/>
</dbReference>
<protein>
    <submittedName>
        <fullName evidence="5">D-inositol 3-phosphate glycosyltransferase</fullName>
        <ecNumber evidence="5">2.4.1.250</ecNumber>
    </submittedName>
</protein>
<keyword evidence="6" id="KW-1185">Reference proteome</keyword>
<dbReference type="InterPro" id="IPR028098">
    <property type="entry name" value="Glyco_trans_4-like_N"/>
</dbReference>
<evidence type="ECO:0000259" key="3">
    <source>
        <dbReference type="Pfam" id="PF00534"/>
    </source>
</evidence>
<sequence length="365" mass="39776">MQRRLEKMAELASVRALQPQPWFPCVRPRRHDAELPGAKFPIDRSGMFYFPGVAKRLDGRWLERCVNRWLEQLPKSTLESCVLDAHFGYPEGVGCWRVAQRRGIPVFITLRGLEVDLFRTRDRGPQLLEALGGATGVIAVSHSLKASAVAAGAPADHITVIPNGVDTQLYCPGDRPAARTAVGYSESTKLIVSVGNLKPVKGHDTLLHAMAEVVKQLEVNLVCIGGEVQSPWGIRLQQLSKELGIDQRVQFLGSQTPQTVVNWLRAADLFCLASRREGCCNAVLEALATGCPVAVTNAGDNRIIVKNQDMGQVCPVESPTALAQSILETLGKPHAPRSIAAGVSEYTWPSAGQKTIAYFSERVAR</sequence>
<dbReference type="InterPro" id="IPR001296">
    <property type="entry name" value="Glyco_trans_1"/>
</dbReference>
<dbReference type="SUPFAM" id="SSF53756">
    <property type="entry name" value="UDP-Glycosyltransferase/glycogen phosphorylase"/>
    <property type="match status" value="1"/>
</dbReference>
<accession>A0A518GDZ8</accession>
<evidence type="ECO:0000256" key="2">
    <source>
        <dbReference type="ARBA" id="ARBA00022679"/>
    </source>
</evidence>